<gene>
    <name evidence="1" type="ORF">E1292_17615</name>
</gene>
<sequence length="77" mass="8577">MIGGGRRDLWRELLASPSLQESRRVLPKHVARRLDTLLESLVFTGQREENIAPSATLYRPRRTTATATPPGPSCYTG</sequence>
<evidence type="ECO:0000313" key="1">
    <source>
        <dbReference type="EMBL" id="TDD05272.1"/>
    </source>
</evidence>
<name>A0A4R4VIE7_9ACTN</name>
<accession>A0A4R4VIE7</accession>
<proteinExistence type="predicted"/>
<dbReference type="Proteomes" id="UP000295258">
    <property type="component" value="Unassembled WGS sequence"/>
</dbReference>
<dbReference type="AlphaFoldDB" id="A0A4R4VIE7"/>
<comment type="caution">
    <text evidence="1">The sequence shown here is derived from an EMBL/GenBank/DDBJ whole genome shotgun (WGS) entry which is preliminary data.</text>
</comment>
<organism evidence="1 2">
    <name type="scientific">Nonomuraea deserti</name>
    <dbReference type="NCBI Taxonomy" id="1848322"/>
    <lineage>
        <taxon>Bacteria</taxon>
        <taxon>Bacillati</taxon>
        <taxon>Actinomycetota</taxon>
        <taxon>Actinomycetes</taxon>
        <taxon>Streptosporangiales</taxon>
        <taxon>Streptosporangiaceae</taxon>
        <taxon>Nonomuraea</taxon>
    </lineage>
</organism>
<dbReference type="EMBL" id="SMKO01000040">
    <property type="protein sequence ID" value="TDD05272.1"/>
    <property type="molecule type" value="Genomic_DNA"/>
</dbReference>
<evidence type="ECO:0000313" key="2">
    <source>
        <dbReference type="Proteomes" id="UP000295258"/>
    </source>
</evidence>
<reference evidence="1 2" key="1">
    <citation type="submission" date="2019-03" db="EMBL/GenBank/DDBJ databases">
        <title>Draft genome sequences of novel Actinobacteria.</title>
        <authorList>
            <person name="Sahin N."/>
            <person name="Ay H."/>
            <person name="Saygin H."/>
        </authorList>
    </citation>
    <scope>NUCLEOTIDE SEQUENCE [LARGE SCALE GENOMIC DNA]</scope>
    <source>
        <strain evidence="1 2">KC310</strain>
    </source>
</reference>
<protein>
    <submittedName>
        <fullName evidence="1">Uncharacterized protein</fullName>
    </submittedName>
</protein>
<keyword evidence="2" id="KW-1185">Reference proteome</keyword>